<evidence type="ECO:0000256" key="1">
    <source>
        <dbReference type="SAM" id="MobiDB-lite"/>
    </source>
</evidence>
<protein>
    <recommendedName>
        <fullName evidence="4">BED-type domain-containing protein</fullName>
    </recommendedName>
</protein>
<dbReference type="AlphaFoldDB" id="A0A0A1UTJ9"/>
<dbReference type="HOGENOM" id="CLU_096554_0_0_1"/>
<gene>
    <name evidence="2" type="ORF">X797_006749</name>
</gene>
<proteinExistence type="predicted"/>
<reference evidence="2 3" key="1">
    <citation type="submission" date="2014-02" db="EMBL/GenBank/DDBJ databases">
        <title>The genome sequence of the entomopathogenic fungus Metarhizium robertsii ARSEF 2575.</title>
        <authorList>
            <person name="Giuliano Garisto Donzelli B."/>
            <person name="Roe B.A."/>
            <person name="Macmil S.L."/>
            <person name="Krasnoff S.B."/>
            <person name="Gibson D.M."/>
        </authorList>
    </citation>
    <scope>NUCLEOTIDE SEQUENCE [LARGE SCALE GENOMIC DNA]</scope>
    <source>
        <strain evidence="2 3">ARSEF 2575</strain>
    </source>
</reference>
<accession>A0A0A1UTJ9</accession>
<sequence>MSTPTSLAASPTTPSPAPTSSASTPSITFSPFSAPVQYPKPPDEFVQDRITYVKRAIIANKGRRLGSSHIWKYGLQYIRCSDKKEVYYCHECVAGKHKQELFVINGTSRVRNHLEQKHQIDSQTGIRRKSSTRKSVLDQQKDAAASSIFFWKDSIEKFKELLIRWIVYCHIAFFQLENRYFRELLLFLSPALISDRNGLVCLGLGLV</sequence>
<evidence type="ECO:0008006" key="4">
    <source>
        <dbReference type="Google" id="ProtNLM"/>
    </source>
</evidence>
<evidence type="ECO:0000313" key="3">
    <source>
        <dbReference type="Proteomes" id="UP000030151"/>
    </source>
</evidence>
<feature type="region of interest" description="Disordered" evidence="1">
    <location>
        <begin position="1"/>
        <end position="26"/>
    </location>
</feature>
<dbReference type="Proteomes" id="UP000030151">
    <property type="component" value="Unassembled WGS sequence"/>
</dbReference>
<comment type="caution">
    <text evidence="2">The sequence shown here is derived from an EMBL/GenBank/DDBJ whole genome shotgun (WGS) entry which is preliminary data.</text>
</comment>
<name>A0A0A1UTJ9_9HYPO</name>
<organism evidence="2 3">
    <name type="scientific">Metarhizium robertsii</name>
    <dbReference type="NCBI Taxonomy" id="568076"/>
    <lineage>
        <taxon>Eukaryota</taxon>
        <taxon>Fungi</taxon>
        <taxon>Dikarya</taxon>
        <taxon>Ascomycota</taxon>
        <taxon>Pezizomycotina</taxon>
        <taxon>Sordariomycetes</taxon>
        <taxon>Hypocreomycetidae</taxon>
        <taxon>Hypocreales</taxon>
        <taxon>Clavicipitaceae</taxon>
        <taxon>Metarhizium</taxon>
    </lineage>
</organism>
<dbReference type="EMBL" id="JELW01000014">
    <property type="protein sequence ID" value="EXV00304.1"/>
    <property type="molecule type" value="Genomic_DNA"/>
</dbReference>
<evidence type="ECO:0000313" key="2">
    <source>
        <dbReference type="EMBL" id="EXV00304.1"/>
    </source>
</evidence>